<keyword evidence="2" id="KW-1185">Reference proteome</keyword>
<reference evidence="1 2" key="1">
    <citation type="journal article" date="2022" name="New Phytol.">
        <title>Ecological generalism drives hyperdiversity of secondary metabolite gene clusters in xylarialean endophytes.</title>
        <authorList>
            <person name="Franco M.E.E."/>
            <person name="Wisecaver J.H."/>
            <person name="Arnold A.E."/>
            <person name="Ju Y.M."/>
            <person name="Slot J.C."/>
            <person name="Ahrendt S."/>
            <person name="Moore L.P."/>
            <person name="Eastman K.E."/>
            <person name="Scott K."/>
            <person name="Konkel Z."/>
            <person name="Mondo S.J."/>
            <person name="Kuo A."/>
            <person name="Hayes R.D."/>
            <person name="Haridas S."/>
            <person name="Andreopoulos B."/>
            <person name="Riley R."/>
            <person name="LaButti K."/>
            <person name="Pangilinan J."/>
            <person name="Lipzen A."/>
            <person name="Amirebrahimi M."/>
            <person name="Yan J."/>
            <person name="Adam C."/>
            <person name="Keymanesh K."/>
            <person name="Ng V."/>
            <person name="Louie K."/>
            <person name="Northen T."/>
            <person name="Drula E."/>
            <person name="Henrissat B."/>
            <person name="Hsieh H.M."/>
            <person name="Youens-Clark K."/>
            <person name="Lutzoni F."/>
            <person name="Miadlikowska J."/>
            <person name="Eastwood D.C."/>
            <person name="Hamelin R.C."/>
            <person name="Grigoriev I.V."/>
            <person name="U'Ren J.M."/>
        </authorList>
    </citation>
    <scope>NUCLEOTIDE SEQUENCE [LARGE SCALE GENOMIC DNA]</scope>
    <source>
        <strain evidence="1 2">CBS 119005</strain>
    </source>
</reference>
<gene>
    <name evidence="1" type="ORF">F4820DRAFT_427843</name>
</gene>
<dbReference type="Proteomes" id="UP001497700">
    <property type="component" value="Unassembled WGS sequence"/>
</dbReference>
<comment type="caution">
    <text evidence="1">The sequence shown here is derived from an EMBL/GenBank/DDBJ whole genome shotgun (WGS) entry which is preliminary data.</text>
</comment>
<name>A0ACB9YV15_9PEZI</name>
<protein>
    <submittedName>
        <fullName evidence="1">Alcohol dehydrogenase</fullName>
    </submittedName>
</protein>
<evidence type="ECO:0000313" key="1">
    <source>
        <dbReference type="EMBL" id="KAI4863183.1"/>
    </source>
</evidence>
<sequence length="358" mass="38573">MKQWISAQDGLNNIRLVDAPEPERLRDGEVLVRIHCVALNFRDTEVCMGHYNHHKTLDQGAPIVPCSDMCGTIEKLGPGNDDYGLKEGDRVMAIFNQTHLKGQITEKDMSSGLGFPSSGVLAQYRVFPAYGLVKVPDHLADDEAATLPIAAVTAWMAINTFQPIGQPLTGKDKVVLLQGTGGVSISGLQIAKALGLTAIVTSSSDAKLDRARQLGADYTINYKTTPEWQDKVLELTGGKGADVVFETGGAETLAKSFACVAYGGLISSIGYLSGKEDALPGPRINTNVLALRRNVTLKGMLNGPKERFEEMLGLYESKQIHPVVDRAFEFEQAKEALGYLAGGSHFGKVVVEVVQSDL</sequence>
<accession>A0ACB9YV15</accession>
<proteinExistence type="predicted"/>
<organism evidence="1 2">
    <name type="scientific">Hypoxylon rubiginosum</name>
    <dbReference type="NCBI Taxonomy" id="110542"/>
    <lineage>
        <taxon>Eukaryota</taxon>
        <taxon>Fungi</taxon>
        <taxon>Dikarya</taxon>
        <taxon>Ascomycota</taxon>
        <taxon>Pezizomycotina</taxon>
        <taxon>Sordariomycetes</taxon>
        <taxon>Xylariomycetidae</taxon>
        <taxon>Xylariales</taxon>
        <taxon>Hypoxylaceae</taxon>
        <taxon>Hypoxylon</taxon>
    </lineage>
</organism>
<dbReference type="EMBL" id="MU393509">
    <property type="protein sequence ID" value="KAI4863183.1"/>
    <property type="molecule type" value="Genomic_DNA"/>
</dbReference>
<evidence type="ECO:0000313" key="2">
    <source>
        <dbReference type="Proteomes" id="UP001497700"/>
    </source>
</evidence>